<reference evidence="1 2" key="1">
    <citation type="submission" date="2020-08" db="EMBL/GenBank/DDBJ databases">
        <title>A Genomic Blueprint of the Chicken Gut Microbiome.</title>
        <authorList>
            <person name="Gilroy R."/>
            <person name="Ravi A."/>
            <person name="Getino M."/>
            <person name="Pursley I."/>
            <person name="Horton D.L."/>
            <person name="Alikhan N.-F."/>
            <person name="Baker D."/>
            <person name="Gharbi K."/>
            <person name="Hall N."/>
            <person name="Watson M."/>
            <person name="Adriaenssens E.M."/>
            <person name="Foster-Nyarko E."/>
            <person name="Jarju S."/>
            <person name="Secka A."/>
            <person name="Antonio M."/>
            <person name="Oren A."/>
            <person name="Chaudhuri R."/>
            <person name="La Ragione R.M."/>
            <person name="Hildebrand F."/>
            <person name="Pallen M.J."/>
        </authorList>
    </citation>
    <scope>NUCLEOTIDE SEQUENCE [LARGE SCALE GENOMIC DNA]</scope>
    <source>
        <strain evidence="1 2">Sa4CVA2</strain>
    </source>
</reference>
<keyword evidence="2" id="KW-1185">Reference proteome</keyword>
<comment type="caution">
    <text evidence="1">The sequence shown here is derived from an EMBL/GenBank/DDBJ whole genome shotgun (WGS) entry which is preliminary data.</text>
</comment>
<evidence type="ECO:0000313" key="2">
    <source>
        <dbReference type="Proteomes" id="UP000606724"/>
    </source>
</evidence>
<dbReference type="EMBL" id="JACSQR010000031">
    <property type="protein sequence ID" value="MBD7948350.1"/>
    <property type="molecule type" value="Genomic_DNA"/>
</dbReference>
<gene>
    <name evidence="1" type="ORF">H9653_10065</name>
</gene>
<protein>
    <recommendedName>
        <fullName evidence="3">Phage gp6-like head-tail connector protein</fullName>
    </recommendedName>
</protein>
<evidence type="ECO:0008006" key="3">
    <source>
        <dbReference type="Google" id="ProtNLM"/>
    </source>
</evidence>
<dbReference type="Proteomes" id="UP000606724">
    <property type="component" value="Unassembled WGS sequence"/>
</dbReference>
<accession>A0ABR8RKR4</accession>
<sequence length="111" mass="12551">MLDIKQEKDIQVSPQSFDAIMMLAITTVADDIGDAPTIDTPLFDEAREAYCAELLQSIVEWQKQNSEDLLFDSNATQNYTYAKREALIKVAEVKLFNALHEGDSISEEMMM</sequence>
<name>A0ABR8RKR4_9GAMM</name>
<evidence type="ECO:0000313" key="1">
    <source>
        <dbReference type="EMBL" id="MBD7948350.1"/>
    </source>
</evidence>
<organism evidence="1 2">
    <name type="scientific">Psychrobacter communis</name>
    <dbReference type="NCBI Taxonomy" id="2762238"/>
    <lineage>
        <taxon>Bacteria</taxon>
        <taxon>Pseudomonadati</taxon>
        <taxon>Pseudomonadota</taxon>
        <taxon>Gammaproteobacteria</taxon>
        <taxon>Moraxellales</taxon>
        <taxon>Moraxellaceae</taxon>
        <taxon>Psychrobacter</taxon>
    </lineage>
</organism>
<proteinExistence type="predicted"/>